<dbReference type="RefSeq" id="WP_172806236.1">
    <property type="nucleotide sequence ID" value="NZ_LT796768.1"/>
</dbReference>
<feature type="transmembrane region" description="Helical" evidence="8">
    <location>
        <begin position="124"/>
        <end position="143"/>
    </location>
</feature>
<evidence type="ECO:0000256" key="3">
    <source>
        <dbReference type="ARBA" id="ARBA00022448"/>
    </source>
</evidence>
<reference evidence="10" key="1">
    <citation type="submission" date="2017-02" db="EMBL/GenBank/DDBJ databases">
        <authorList>
            <person name="Varghese N."/>
            <person name="Submissions S."/>
        </authorList>
    </citation>
    <scope>NUCLEOTIDE SEQUENCE [LARGE SCALE GENOMIC DNA]</scope>
    <source>
        <strain evidence="10">9H-4</strain>
    </source>
</reference>
<name>A0A1T4YR56_9ACTN</name>
<sequence length="339" mass="34396">MVSSPSVAVTSRHVLTLLLATVGLGFLVLLSIAVGSRDIPLSVVIDALRDDTGRGDAFVVWDLRVPRTVTGLAVGVALGVAGALIQALTRNPLADPGILGVNAGAAFAVALAVGVFHVTSVGGYVWFAFAGAIVVTVAVYAIGSAGRGGADPIQLTLAGVALSAVLSGVVTAMVLASPRTFEHMRTWNAGTFAGRGWDVLLPVLPFLVVGVVLALSVAGSLNAIALGDDQARSLGAHVNRTRIVVILAVTLLAGGATAIAGPIGFVGLMVPHIARWLTGPDQRWIIAHTLVLAPALVLAADILGRVVAHPAEIPVGIVTAFVGAPVLIALVRRRKASGL</sequence>
<dbReference type="GO" id="GO:0022857">
    <property type="term" value="F:transmembrane transporter activity"/>
    <property type="evidence" value="ECO:0007669"/>
    <property type="project" value="InterPro"/>
</dbReference>
<keyword evidence="3" id="KW-0813">Transport</keyword>
<evidence type="ECO:0000256" key="2">
    <source>
        <dbReference type="ARBA" id="ARBA00007935"/>
    </source>
</evidence>
<keyword evidence="7 8" id="KW-0472">Membrane</keyword>
<feature type="transmembrane region" description="Helical" evidence="8">
    <location>
        <begin position="68"/>
        <end position="85"/>
    </location>
</feature>
<accession>A0A1T4YR56</accession>
<dbReference type="STRING" id="1736691.SAMN06295964_0512"/>
<evidence type="ECO:0000256" key="1">
    <source>
        <dbReference type="ARBA" id="ARBA00004651"/>
    </source>
</evidence>
<dbReference type="GO" id="GO:0033214">
    <property type="term" value="P:siderophore-iron import into cell"/>
    <property type="evidence" value="ECO:0007669"/>
    <property type="project" value="TreeGrafter"/>
</dbReference>
<feature type="transmembrane region" description="Helical" evidence="8">
    <location>
        <begin position="155"/>
        <end position="179"/>
    </location>
</feature>
<evidence type="ECO:0000256" key="6">
    <source>
        <dbReference type="ARBA" id="ARBA00022989"/>
    </source>
</evidence>
<keyword evidence="5 8" id="KW-0812">Transmembrane</keyword>
<comment type="similarity">
    <text evidence="2">Belongs to the binding-protein-dependent transport system permease family. FecCD subfamily.</text>
</comment>
<evidence type="ECO:0000313" key="9">
    <source>
        <dbReference type="EMBL" id="SKB04239.1"/>
    </source>
</evidence>
<feature type="transmembrane region" description="Helical" evidence="8">
    <location>
        <begin position="243"/>
        <end position="265"/>
    </location>
</feature>
<dbReference type="FunFam" id="1.10.3470.10:FF:000001">
    <property type="entry name" value="Vitamin B12 ABC transporter permease BtuC"/>
    <property type="match status" value="1"/>
</dbReference>
<feature type="transmembrane region" description="Helical" evidence="8">
    <location>
        <begin position="285"/>
        <end position="304"/>
    </location>
</feature>
<feature type="transmembrane region" description="Helical" evidence="8">
    <location>
        <begin position="199"/>
        <end position="222"/>
    </location>
</feature>
<evidence type="ECO:0000256" key="5">
    <source>
        <dbReference type="ARBA" id="ARBA00022692"/>
    </source>
</evidence>
<dbReference type="PANTHER" id="PTHR30472">
    <property type="entry name" value="FERRIC ENTEROBACTIN TRANSPORT SYSTEM PERMEASE PROTEIN"/>
    <property type="match status" value="1"/>
</dbReference>
<dbReference type="PANTHER" id="PTHR30472:SF1">
    <property type="entry name" value="FE(3+) DICITRATE TRANSPORT SYSTEM PERMEASE PROTEIN FECC-RELATED"/>
    <property type="match status" value="1"/>
</dbReference>
<dbReference type="GO" id="GO:0005886">
    <property type="term" value="C:plasma membrane"/>
    <property type="evidence" value="ECO:0007669"/>
    <property type="project" value="UniProtKB-SubCell"/>
</dbReference>
<dbReference type="Pfam" id="PF01032">
    <property type="entry name" value="FecCD"/>
    <property type="match status" value="1"/>
</dbReference>
<dbReference type="CDD" id="cd06550">
    <property type="entry name" value="TM_ABC_iron-siderophores_like"/>
    <property type="match status" value="1"/>
</dbReference>
<dbReference type="InterPro" id="IPR000522">
    <property type="entry name" value="ABC_transptr_permease_BtuC"/>
</dbReference>
<dbReference type="SUPFAM" id="SSF81345">
    <property type="entry name" value="ABC transporter involved in vitamin B12 uptake, BtuC"/>
    <property type="match status" value="1"/>
</dbReference>
<gene>
    <name evidence="9" type="ORF">SAMN06295964_0512</name>
</gene>
<dbReference type="Proteomes" id="UP000191040">
    <property type="component" value="Chromosome I"/>
</dbReference>
<proteinExistence type="inferred from homology"/>
<dbReference type="AlphaFoldDB" id="A0A1T4YR56"/>
<evidence type="ECO:0000256" key="4">
    <source>
        <dbReference type="ARBA" id="ARBA00022475"/>
    </source>
</evidence>
<evidence type="ECO:0000313" key="10">
    <source>
        <dbReference type="Proteomes" id="UP000191040"/>
    </source>
</evidence>
<evidence type="ECO:0000256" key="7">
    <source>
        <dbReference type="ARBA" id="ARBA00023136"/>
    </source>
</evidence>
<dbReference type="Gene3D" id="1.10.3470.10">
    <property type="entry name" value="ABC transporter involved in vitamin B12 uptake, BtuC"/>
    <property type="match status" value="1"/>
</dbReference>
<evidence type="ECO:0000256" key="8">
    <source>
        <dbReference type="SAM" id="Phobius"/>
    </source>
</evidence>
<keyword evidence="10" id="KW-1185">Reference proteome</keyword>
<keyword evidence="6 8" id="KW-1133">Transmembrane helix</keyword>
<protein>
    <submittedName>
        <fullName evidence="9">Iron complex transport system permease protein</fullName>
    </submittedName>
</protein>
<organism evidence="9 10">
    <name type="scientific">Aeromicrobium choanae</name>
    <dbReference type="NCBI Taxonomy" id="1736691"/>
    <lineage>
        <taxon>Bacteria</taxon>
        <taxon>Bacillati</taxon>
        <taxon>Actinomycetota</taxon>
        <taxon>Actinomycetes</taxon>
        <taxon>Propionibacteriales</taxon>
        <taxon>Nocardioidaceae</taxon>
        <taxon>Aeromicrobium</taxon>
    </lineage>
</organism>
<dbReference type="EMBL" id="LT796768">
    <property type="protein sequence ID" value="SKB04239.1"/>
    <property type="molecule type" value="Genomic_DNA"/>
</dbReference>
<dbReference type="InterPro" id="IPR037294">
    <property type="entry name" value="ABC_BtuC-like"/>
</dbReference>
<keyword evidence="4" id="KW-1003">Cell membrane</keyword>
<comment type="subcellular location">
    <subcellularLocation>
        <location evidence="1">Cell membrane</location>
        <topology evidence="1">Multi-pass membrane protein</topology>
    </subcellularLocation>
</comment>
<feature type="transmembrane region" description="Helical" evidence="8">
    <location>
        <begin position="311"/>
        <end position="331"/>
    </location>
</feature>
<feature type="transmembrane region" description="Helical" evidence="8">
    <location>
        <begin position="97"/>
        <end position="118"/>
    </location>
</feature>